<evidence type="ECO:0000313" key="3">
    <source>
        <dbReference type="Proteomes" id="UP000275385"/>
    </source>
</evidence>
<dbReference type="Proteomes" id="UP000275385">
    <property type="component" value="Unassembled WGS sequence"/>
</dbReference>
<comment type="caution">
    <text evidence="2">The sequence shown here is derived from an EMBL/GenBank/DDBJ whole genome shotgun (WGS) entry which is preliminary data.</text>
</comment>
<protein>
    <submittedName>
        <fullName evidence="2">Uncharacterized protein</fullName>
    </submittedName>
</protein>
<gene>
    <name evidence="2" type="ORF">DL546_009512</name>
</gene>
<dbReference type="AlphaFoldDB" id="A0A420YME5"/>
<feature type="compositionally biased region" description="Polar residues" evidence="1">
    <location>
        <begin position="32"/>
        <end position="44"/>
    </location>
</feature>
<feature type="region of interest" description="Disordered" evidence="1">
    <location>
        <begin position="222"/>
        <end position="309"/>
    </location>
</feature>
<evidence type="ECO:0000256" key="1">
    <source>
        <dbReference type="SAM" id="MobiDB-lite"/>
    </source>
</evidence>
<feature type="compositionally biased region" description="Low complexity" evidence="1">
    <location>
        <begin position="272"/>
        <end position="292"/>
    </location>
</feature>
<reference evidence="2 3" key="1">
    <citation type="submission" date="2018-08" db="EMBL/GenBank/DDBJ databases">
        <title>Draft genome of the lignicolous fungus Coniochaeta pulveracea.</title>
        <authorList>
            <person name="Borstlap C.J."/>
            <person name="De Witt R.N."/>
            <person name="Botha A."/>
            <person name="Volschenk H."/>
        </authorList>
    </citation>
    <scope>NUCLEOTIDE SEQUENCE [LARGE SCALE GENOMIC DNA]</scope>
    <source>
        <strain evidence="2 3">CAB683</strain>
    </source>
</reference>
<evidence type="ECO:0000313" key="2">
    <source>
        <dbReference type="EMBL" id="RKU48975.1"/>
    </source>
</evidence>
<organism evidence="2 3">
    <name type="scientific">Coniochaeta pulveracea</name>
    <dbReference type="NCBI Taxonomy" id="177199"/>
    <lineage>
        <taxon>Eukaryota</taxon>
        <taxon>Fungi</taxon>
        <taxon>Dikarya</taxon>
        <taxon>Ascomycota</taxon>
        <taxon>Pezizomycotina</taxon>
        <taxon>Sordariomycetes</taxon>
        <taxon>Sordariomycetidae</taxon>
        <taxon>Coniochaetales</taxon>
        <taxon>Coniochaetaceae</taxon>
        <taxon>Coniochaeta</taxon>
    </lineage>
</organism>
<feature type="compositionally biased region" description="Basic and acidic residues" evidence="1">
    <location>
        <begin position="230"/>
        <end position="241"/>
    </location>
</feature>
<proteinExistence type="predicted"/>
<keyword evidence="3" id="KW-1185">Reference proteome</keyword>
<feature type="compositionally biased region" description="Polar residues" evidence="1">
    <location>
        <begin position="244"/>
        <end position="254"/>
    </location>
</feature>
<dbReference type="STRING" id="177199.A0A420YME5"/>
<sequence length="521" mass="57955">MPSLSRRPSSSQASSGRESRSSRKSKDSHTSQFTAPTSVSSSLGPSHLKASRSSSSSGSDTSASSRTKHHQESRHGDVDVGPGTSLYPRASIDTYASSTASERDLNAAVTDTSINHEDNNIPVLPMYTHDVIEPNARPSSPQEFARLFPSLNRLSIRHDEYTSDGNMNLRIDAVITGRRRTAIQLFHLRMYDLAKREFSLRRYCRDSGREICNSKRLYPQLPASKLSKKEKHEKAAKREGTGRPSLQRSMSSAIKSLGGGSTKQQAMHRTNSGHSFFSSKSTSTKSSKSSGSTKHRDAKDSYSSSGGDSDYTVAADSCEFLASSRFGSNIKQQKAEASNTIKLEFSNYARVDVHRRGSSKSKRYEFDWWSHRYAWKRSTDKDLGLVSFHLIRDGHTEAPVAHIVPESRSPSQKYADEMAGGWIPPCFMWIEDESVLDAATDVADVIMATGLMALVDDCIKERWQPDKVHHIPVPLTSKTVDVTPKSFMQQLFGRRDSKKKKPQKSFQPASPPQYARPVYAY</sequence>
<feature type="region of interest" description="Disordered" evidence="1">
    <location>
        <begin position="1"/>
        <end position="89"/>
    </location>
</feature>
<feature type="compositionally biased region" description="Basic and acidic residues" evidence="1">
    <location>
        <begin position="17"/>
        <end position="29"/>
    </location>
</feature>
<feature type="region of interest" description="Disordered" evidence="1">
    <location>
        <begin position="492"/>
        <end position="521"/>
    </location>
</feature>
<dbReference type="EMBL" id="QVQW01000003">
    <property type="protein sequence ID" value="RKU48975.1"/>
    <property type="molecule type" value="Genomic_DNA"/>
</dbReference>
<feature type="compositionally biased region" description="Low complexity" evidence="1">
    <location>
        <begin position="1"/>
        <end position="16"/>
    </location>
</feature>
<dbReference type="OrthoDB" id="5317787at2759"/>
<accession>A0A420YME5</accession>
<name>A0A420YME5_9PEZI</name>
<feature type="compositionally biased region" description="Low complexity" evidence="1">
    <location>
        <begin position="51"/>
        <end position="65"/>
    </location>
</feature>